<dbReference type="AlphaFoldDB" id="A0A382LQY0"/>
<sequence>MFSLFTSNLFTKTNYIIVLKEDFSKEIKYKIIKKNLKKYEYFLPHNQNTTKRAMTIKEGVMVMQLEPGMRGWSGDKKNKTERAEIGVIIIDGDKLIPRDKLIKIKFDFKLPEKYSWNRWTLISQIKHDGKSRYNPELSVYSTDRGAGKCVDFNNSKDKINHIQNHTRLKSNSKINIYDNKWHTFEIYFKLGKNDGYCQIKLDEEIIIEKKNYDNDIHPKRPIVARFGIYRREAEFIQKVHYDNIEIGYFE</sequence>
<organism evidence="1">
    <name type="scientific">marine metagenome</name>
    <dbReference type="NCBI Taxonomy" id="408172"/>
    <lineage>
        <taxon>unclassified sequences</taxon>
        <taxon>metagenomes</taxon>
        <taxon>ecological metagenomes</taxon>
    </lineage>
</organism>
<evidence type="ECO:0008006" key="2">
    <source>
        <dbReference type="Google" id="ProtNLM"/>
    </source>
</evidence>
<name>A0A382LQY0_9ZZZZ</name>
<proteinExistence type="predicted"/>
<dbReference type="EMBL" id="UINC01088670">
    <property type="protein sequence ID" value="SVC39109.1"/>
    <property type="molecule type" value="Genomic_DNA"/>
</dbReference>
<accession>A0A382LQY0</accession>
<dbReference type="Pfam" id="PF14099">
    <property type="entry name" value="Polysacc_lyase"/>
    <property type="match status" value="1"/>
</dbReference>
<reference evidence="1" key="1">
    <citation type="submission" date="2018-05" db="EMBL/GenBank/DDBJ databases">
        <authorList>
            <person name="Lanie J.A."/>
            <person name="Ng W.-L."/>
            <person name="Kazmierczak K.M."/>
            <person name="Andrzejewski T.M."/>
            <person name="Davidsen T.M."/>
            <person name="Wayne K.J."/>
            <person name="Tettelin H."/>
            <person name="Glass J.I."/>
            <person name="Rusch D."/>
            <person name="Podicherti R."/>
            <person name="Tsui H.-C.T."/>
            <person name="Winkler M.E."/>
        </authorList>
    </citation>
    <scope>NUCLEOTIDE SEQUENCE</scope>
</reference>
<dbReference type="InterPro" id="IPR025975">
    <property type="entry name" value="Polysacc_lyase"/>
</dbReference>
<dbReference type="Gene3D" id="2.60.120.200">
    <property type="match status" value="1"/>
</dbReference>
<evidence type="ECO:0000313" key="1">
    <source>
        <dbReference type="EMBL" id="SVC39109.1"/>
    </source>
</evidence>
<gene>
    <name evidence="1" type="ORF">METZ01_LOCUS291963</name>
</gene>
<protein>
    <recommendedName>
        <fullName evidence="2">3-keto-disaccharide hydrolase domain-containing protein</fullName>
    </recommendedName>
</protein>